<name>A0A1R3JB19_9ROSI</name>
<evidence type="ECO:0000313" key="5">
    <source>
        <dbReference type="Proteomes" id="UP000187203"/>
    </source>
</evidence>
<dbReference type="EMBL" id="AWUE01016403">
    <property type="protein sequence ID" value="OMO91987.1"/>
    <property type="molecule type" value="Genomic_DNA"/>
</dbReference>
<protein>
    <submittedName>
        <fullName evidence="4">Auxin responsive SAUR protein</fullName>
    </submittedName>
</protein>
<dbReference type="Pfam" id="PF02519">
    <property type="entry name" value="Auxin_inducible"/>
    <property type="match status" value="1"/>
</dbReference>
<keyword evidence="5" id="KW-1185">Reference proteome</keyword>
<keyword evidence="2" id="KW-0217">Developmental protein</keyword>
<proteinExistence type="inferred from homology"/>
<gene>
    <name evidence="4" type="ORF">COLO4_17977</name>
</gene>
<keyword evidence="3" id="KW-0341">Growth regulation</keyword>
<organism evidence="4 5">
    <name type="scientific">Corchorus olitorius</name>
    <dbReference type="NCBI Taxonomy" id="93759"/>
    <lineage>
        <taxon>Eukaryota</taxon>
        <taxon>Viridiplantae</taxon>
        <taxon>Streptophyta</taxon>
        <taxon>Embryophyta</taxon>
        <taxon>Tracheophyta</taxon>
        <taxon>Spermatophyta</taxon>
        <taxon>Magnoliopsida</taxon>
        <taxon>eudicotyledons</taxon>
        <taxon>Gunneridae</taxon>
        <taxon>Pentapetalae</taxon>
        <taxon>rosids</taxon>
        <taxon>malvids</taxon>
        <taxon>Malvales</taxon>
        <taxon>Malvaceae</taxon>
        <taxon>Grewioideae</taxon>
        <taxon>Apeibeae</taxon>
        <taxon>Corchorus</taxon>
    </lineage>
</organism>
<comment type="similarity">
    <text evidence="1">Belongs to the ARG7 family.</text>
</comment>
<dbReference type="STRING" id="93759.A0A1R3JB19"/>
<comment type="caution">
    <text evidence="4">The sequence shown here is derived from an EMBL/GenBank/DDBJ whole genome shotgun (WGS) entry which is preliminary data.</text>
</comment>
<accession>A0A1R3JB19</accession>
<evidence type="ECO:0000256" key="2">
    <source>
        <dbReference type="ARBA" id="ARBA00022473"/>
    </source>
</evidence>
<evidence type="ECO:0000256" key="3">
    <source>
        <dbReference type="ARBA" id="ARBA00022604"/>
    </source>
</evidence>
<sequence length="93" mass="10942">MVISTQKLIKFARKWRKKITMPTISLPRYVVDANDYSSRDSITKKGHFVVYSDDYKRFMLPLKYLEKGIVVELFKMAKEEFGISKQWTSNSAL</sequence>
<dbReference type="InterPro" id="IPR003676">
    <property type="entry name" value="SAUR_fam"/>
</dbReference>
<evidence type="ECO:0000313" key="4">
    <source>
        <dbReference type="EMBL" id="OMO91987.1"/>
    </source>
</evidence>
<dbReference type="Proteomes" id="UP000187203">
    <property type="component" value="Unassembled WGS sequence"/>
</dbReference>
<dbReference type="GO" id="GO:0009733">
    <property type="term" value="P:response to auxin"/>
    <property type="evidence" value="ECO:0007669"/>
    <property type="project" value="InterPro"/>
</dbReference>
<dbReference type="PANTHER" id="PTHR31175">
    <property type="entry name" value="AUXIN-RESPONSIVE FAMILY PROTEIN"/>
    <property type="match status" value="1"/>
</dbReference>
<dbReference type="AlphaFoldDB" id="A0A1R3JB19"/>
<reference evidence="5" key="1">
    <citation type="submission" date="2013-09" db="EMBL/GenBank/DDBJ databases">
        <title>Corchorus olitorius genome sequencing.</title>
        <authorList>
            <person name="Alam M."/>
            <person name="Haque M.S."/>
            <person name="Islam M.S."/>
            <person name="Emdad E.M."/>
            <person name="Islam M.M."/>
            <person name="Ahmed B."/>
            <person name="Halim A."/>
            <person name="Hossen Q.M.M."/>
            <person name="Hossain M.Z."/>
            <person name="Ahmed R."/>
            <person name="Khan M.M."/>
            <person name="Islam R."/>
            <person name="Rashid M.M."/>
            <person name="Khan S.A."/>
            <person name="Rahman M.S."/>
            <person name="Alam M."/>
            <person name="Yahiya A.S."/>
            <person name="Khan M.S."/>
            <person name="Azam M.S."/>
            <person name="Haque T."/>
            <person name="Lashkar M.Z.H."/>
            <person name="Akhand A.I."/>
            <person name="Morshed G."/>
            <person name="Roy S."/>
            <person name="Uddin K.S."/>
            <person name="Rabeya T."/>
            <person name="Hossain A.S."/>
            <person name="Chowdhury A."/>
            <person name="Snigdha A.R."/>
            <person name="Mortoza M.S."/>
            <person name="Matin S.A."/>
            <person name="Hoque S.M.E."/>
            <person name="Islam M.K."/>
            <person name="Roy D.K."/>
            <person name="Haider R."/>
            <person name="Moosa M.M."/>
            <person name="Elias S.M."/>
            <person name="Hasan A.M."/>
            <person name="Jahan S."/>
            <person name="Shafiuddin M."/>
            <person name="Mahmood N."/>
            <person name="Shommy N.S."/>
        </authorList>
    </citation>
    <scope>NUCLEOTIDE SEQUENCE [LARGE SCALE GENOMIC DNA]</scope>
    <source>
        <strain evidence="5">cv. O-4</strain>
    </source>
</reference>
<evidence type="ECO:0000256" key="1">
    <source>
        <dbReference type="ARBA" id="ARBA00006974"/>
    </source>
</evidence>
<dbReference type="PANTHER" id="PTHR31175:SF65">
    <property type="entry name" value="AUXIN-RESPONSIVE PROTEIN SAUR66-LIKE"/>
    <property type="match status" value="1"/>
</dbReference>